<evidence type="ECO:0000313" key="1">
    <source>
        <dbReference type="EMBL" id="MDQ0188262.1"/>
    </source>
</evidence>
<dbReference type="Proteomes" id="UP001232973">
    <property type="component" value="Unassembled WGS sequence"/>
</dbReference>
<protein>
    <submittedName>
        <fullName evidence="1">Uncharacterized protein</fullName>
    </submittedName>
</protein>
<name>A0ABT9XD95_9BACL</name>
<comment type="caution">
    <text evidence="1">The sequence shown here is derived from an EMBL/GenBank/DDBJ whole genome shotgun (WGS) entry which is preliminary data.</text>
</comment>
<reference evidence="1 2" key="1">
    <citation type="submission" date="2023-07" db="EMBL/GenBank/DDBJ databases">
        <title>Genomic Encyclopedia of Type Strains, Phase IV (KMG-IV): sequencing the most valuable type-strain genomes for metagenomic binning, comparative biology and taxonomic classification.</title>
        <authorList>
            <person name="Goeker M."/>
        </authorList>
    </citation>
    <scope>NUCLEOTIDE SEQUENCE [LARGE SCALE GENOMIC DNA]</scope>
    <source>
        <strain evidence="1 2">DSM 4006</strain>
    </source>
</reference>
<accession>A0ABT9XD95</accession>
<evidence type="ECO:0000313" key="2">
    <source>
        <dbReference type="Proteomes" id="UP001232973"/>
    </source>
</evidence>
<keyword evidence="2" id="KW-1185">Reference proteome</keyword>
<sequence length="37" mass="4272">MRSVLLIRIKNNEGPGSHTRSNHELHGKTFYSYTLLT</sequence>
<proteinExistence type="predicted"/>
<organism evidence="1 2">
    <name type="scientific">Alicyclobacillus cycloheptanicus</name>
    <dbReference type="NCBI Taxonomy" id="1457"/>
    <lineage>
        <taxon>Bacteria</taxon>
        <taxon>Bacillati</taxon>
        <taxon>Bacillota</taxon>
        <taxon>Bacilli</taxon>
        <taxon>Bacillales</taxon>
        <taxon>Alicyclobacillaceae</taxon>
        <taxon>Alicyclobacillus</taxon>
    </lineage>
</organism>
<dbReference type="EMBL" id="JAUSTP010000001">
    <property type="protein sequence ID" value="MDQ0188262.1"/>
    <property type="molecule type" value="Genomic_DNA"/>
</dbReference>
<gene>
    <name evidence="1" type="ORF">J2S03_000066</name>
</gene>